<dbReference type="GO" id="GO:0016787">
    <property type="term" value="F:hydrolase activity"/>
    <property type="evidence" value="ECO:0007669"/>
    <property type="project" value="UniProtKB-KW"/>
</dbReference>
<dbReference type="Proteomes" id="UP000738431">
    <property type="component" value="Chromosome"/>
</dbReference>
<name>A0ABZ1C2T6_9BACT</name>
<reference evidence="2 3" key="2">
    <citation type="submission" date="2023-12" db="EMBL/GenBank/DDBJ databases">
        <title>Description of an unclassified Opitutus bacterium of Verrucomicrobiota.</title>
        <authorList>
            <person name="Zhang D.-F."/>
        </authorList>
    </citation>
    <scope>NUCLEOTIDE SEQUENCE [LARGE SCALE GENOMIC DNA]</scope>
    <source>
        <strain evidence="2 3">WL0086</strain>
    </source>
</reference>
<evidence type="ECO:0000313" key="3">
    <source>
        <dbReference type="Proteomes" id="UP000738431"/>
    </source>
</evidence>
<organism evidence="2 3">
    <name type="scientific">Actomonas aquatica</name>
    <dbReference type="NCBI Taxonomy" id="2866162"/>
    <lineage>
        <taxon>Bacteria</taxon>
        <taxon>Pseudomonadati</taxon>
        <taxon>Verrucomicrobiota</taxon>
        <taxon>Opitutia</taxon>
        <taxon>Opitutales</taxon>
        <taxon>Opitutaceae</taxon>
        <taxon>Actomonas</taxon>
    </lineage>
</organism>
<sequence length="406" mass="45436">MKFHTPKCLWAAGLAVAILWTGCQTPRQQVTETPGWSRLHGGLTDLPLLTGAVTRSITPENMTGEKGRAAMAIPDPNQKDPPISARAADHLGQGWKVRPFLRVNAGQQVTLMDVEGPGVIQHLWMVEGLSRDHVLRFYWDDETTPSIEVPAPDFFGVGHEQFGAIDSAAVTVNPKNALNSWWPMPFREHARITFTNEGDEDLMLLAFQITYELRPVPAHAGYLHAQWRRGWSGEQNPYVILDGVKGQGRYVGTVLSWTQQTNQKWWGEGEVKFFIDGDDRFPTISGTGLEDYFLGSWGFRQNYHTAYAGHTLAEERDNPLPNFWNMYRWHIMDPINFAADLKVTVQALGWSPTSTYLKLDDDITSVALWYQTEPHAPFPPLPSAAERQPVPEAAAETEPAPDPAAP</sequence>
<keyword evidence="3" id="KW-1185">Reference proteome</keyword>
<dbReference type="EMBL" id="CP139781">
    <property type="protein sequence ID" value="WRQ86009.1"/>
    <property type="molecule type" value="Genomic_DNA"/>
</dbReference>
<proteinExistence type="predicted"/>
<dbReference type="Pfam" id="PF11175">
    <property type="entry name" value="DUF2961"/>
    <property type="match status" value="1"/>
</dbReference>
<dbReference type="PROSITE" id="PS51257">
    <property type="entry name" value="PROKAR_LIPOPROTEIN"/>
    <property type="match status" value="1"/>
</dbReference>
<keyword evidence="2" id="KW-0378">Hydrolase</keyword>
<evidence type="ECO:0000313" key="2">
    <source>
        <dbReference type="EMBL" id="WRQ86009.1"/>
    </source>
</evidence>
<protein>
    <submittedName>
        <fullName evidence="2">Glycoside hydrolase family 172 protein</fullName>
    </submittedName>
</protein>
<feature type="region of interest" description="Disordered" evidence="1">
    <location>
        <begin position="377"/>
        <end position="406"/>
    </location>
</feature>
<reference evidence="2 3" key="1">
    <citation type="submission" date="2021-08" db="EMBL/GenBank/DDBJ databases">
        <authorList>
            <person name="Zhang D."/>
            <person name="Zhang A."/>
            <person name="Wang L."/>
        </authorList>
    </citation>
    <scope>NUCLEOTIDE SEQUENCE [LARGE SCALE GENOMIC DNA]</scope>
    <source>
        <strain evidence="2 3">WL0086</strain>
    </source>
</reference>
<dbReference type="InterPro" id="IPR021345">
    <property type="entry name" value="DUF2961"/>
</dbReference>
<dbReference type="RefSeq" id="WP_221031521.1">
    <property type="nucleotide sequence ID" value="NZ_CP139781.1"/>
</dbReference>
<gene>
    <name evidence="2" type="ORF">K1X11_014440</name>
</gene>
<evidence type="ECO:0000256" key="1">
    <source>
        <dbReference type="SAM" id="MobiDB-lite"/>
    </source>
</evidence>
<dbReference type="Gene3D" id="2.60.120.1390">
    <property type="match status" value="1"/>
</dbReference>
<accession>A0ABZ1C2T6</accession>